<sequence>MSISNQSIKASEHLNARASPACDAQISRLPSVRNEQGLPSQGRARLKKLVKMRMGTLNVGSMTGRGREVADLMARRKIQILCVQETRWKGNRAKELGDGYKLLYSGADNRGRNGVGIILDNDLKNKVTNVSRRSDRVMSVKLQLDDLELNIVSTYAPQSGCEDEEKDSFWRDVELEVSTIPNEERILFGGDLNGHIGKGNTEITERIRGIWGVGEENEEGKRIIDFALATDMAVLMKMLSSEEEDNIWANSCKIITEVGESVLGKTSGKSPPKDKETWWWSKEVKDA</sequence>
<feature type="region of interest" description="Disordered" evidence="1">
    <location>
        <begin position="263"/>
        <end position="287"/>
    </location>
</feature>
<proteinExistence type="predicted"/>
<feature type="non-terminal residue" evidence="4">
    <location>
        <position position="287"/>
    </location>
</feature>
<dbReference type="AlphaFoldDB" id="A0A1S3DQ78"/>
<keyword evidence="3" id="KW-1185">Reference proteome</keyword>
<dbReference type="InterPro" id="IPR027124">
    <property type="entry name" value="Swc5/CFDP1/2"/>
</dbReference>
<dbReference type="OMA" id="NIWANSC"/>
<gene>
    <name evidence="4" type="primary">LOC103522775</name>
</gene>
<dbReference type="KEGG" id="dci:103522775"/>
<dbReference type="RefSeq" id="XP_008486090.1">
    <property type="nucleotide sequence ID" value="XM_008487868.1"/>
</dbReference>
<feature type="compositionally biased region" description="Basic and acidic residues" evidence="1">
    <location>
        <begin position="271"/>
        <end position="287"/>
    </location>
</feature>
<evidence type="ECO:0000259" key="2">
    <source>
        <dbReference type="Pfam" id="PF03372"/>
    </source>
</evidence>
<dbReference type="InterPro" id="IPR036691">
    <property type="entry name" value="Endo/exonu/phosph_ase_sf"/>
</dbReference>
<dbReference type="Gene3D" id="3.60.10.10">
    <property type="entry name" value="Endonuclease/exonuclease/phosphatase"/>
    <property type="match status" value="1"/>
</dbReference>
<dbReference type="SUPFAM" id="SSF56219">
    <property type="entry name" value="DNase I-like"/>
    <property type="match status" value="1"/>
</dbReference>
<name>A0A1S3DQ78_DIACI</name>
<protein>
    <submittedName>
        <fullName evidence="4">Craniofacial development protein 2-like</fullName>
    </submittedName>
</protein>
<dbReference type="PaxDb" id="121845-A0A1S3DQ78"/>
<dbReference type="InterPro" id="IPR005135">
    <property type="entry name" value="Endo/exonuclease/phosphatase"/>
</dbReference>
<evidence type="ECO:0000256" key="1">
    <source>
        <dbReference type="SAM" id="MobiDB-lite"/>
    </source>
</evidence>
<dbReference type="PANTHER" id="PTHR23227:SF83">
    <property type="entry name" value="ENDONUCLEASE_EXONUCLEASE_PHOSPHATASE DOMAIN-CONTAINING PROTEIN"/>
    <property type="match status" value="1"/>
</dbReference>
<dbReference type="STRING" id="121845.A0A1S3DQ78"/>
<accession>A0A1S3DQ78</accession>
<organism evidence="3 4">
    <name type="scientific">Diaphorina citri</name>
    <name type="common">Asian citrus psyllid</name>
    <dbReference type="NCBI Taxonomy" id="121845"/>
    <lineage>
        <taxon>Eukaryota</taxon>
        <taxon>Metazoa</taxon>
        <taxon>Ecdysozoa</taxon>
        <taxon>Arthropoda</taxon>
        <taxon>Hexapoda</taxon>
        <taxon>Insecta</taxon>
        <taxon>Pterygota</taxon>
        <taxon>Neoptera</taxon>
        <taxon>Paraneoptera</taxon>
        <taxon>Hemiptera</taxon>
        <taxon>Sternorrhyncha</taxon>
        <taxon>Psylloidea</taxon>
        <taxon>Psyllidae</taxon>
        <taxon>Diaphorininae</taxon>
        <taxon>Diaphorina</taxon>
    </lineage>
</organism>
<dbReference type="CDD" id="cd09076">
    <property type="entry name" value="L1-EN"/>
    <property type="match status" value="1"/>
</dbReference>
<evidence type="ECO:0000313" key="4">
    <source>
        <dbReference type="RefSeq" id="XP_008486090.1"/>
    </source>
</evidence>
<dbReference type="GeneID" id="103522775"/>
<feature type="domain" description="Endonuclease/exonuclease/phosphatase" evidence="2">
    <location>
        <begin position="55"/>
        <end position="211"/>
    </location>
</feature>
<dbReference type="PANTHER" id="PTHR23227">
    <property type="entry name" value="BUCENTAUR RELATED"/>
    <property type="match status" value="1"/>
</dbReference>
<evidence type="ECO:0000313" key="3">
    <source>
        <dbReference type="Proteomes" id="UP000079169"/>
    </source>
</evidence>
<dbReference type="Proteomes" id="UP000079169">
    <property type="component" value="Unplaced"/>
</dbReference>
<dbReference type="GO" id="GO:0003824">
    <property type="term" value="F:catalytic activity"/>
    <property type="evidence" value="ECO:0007669"/>
    <property type="project" value="InterPro"/>
</dbReference>
<reference evidence="4" key="1">
    <citation type="submission" date="2025-08" db="UniProtKB">
        <authorList>
            <consortium name="RefSeq"/>
        </authorList>
    </citation>
    <scope>IDENTIFICATION</scope>
</reference>
<dbReference type="Pfam" id="PF03372">
    <property type="entry name" value="Exo_endo_phos"/>
    <property type="match status" value="1"/>
</dbReference>